<dbReference type="EMBL" id="JAFCJH010000078">
    <property type="protein sequence ID" value="MBR0801332.1"/>
    <property type="molecule type" value="Genomic_DNA"/>
</dbReference>
<evidence type="ECO:0000313" key="2">
    <source>
        <dbReference type="EMBL" id="MBR0801332.1"/>
    </source>
</evidence>
<dbReference type="RefSeq" id="WP_212397707.1">
    <property type="nucleotide sequence ID" value="NZ_JAFCJH010000078.1"/>
</dbReference>
<gene>
    <name evidence="2" type="ORF">JQ615_38895</name>
</gene>
<dbReference type="Proteomes" id="UP001315278">
    <property type="component" value="Unassembled WGS sequence"/>
</dbReference>
<feature type="region of interest" description="Disordered" evidence="1">
    <location>
        <begin position="66"/>
        <end position="98"/>
    </location>
</feature>
<accession>A0ABS5FX13</accession>
<sequence length="98" mass="11205">MEDTVQIRCARCKNVFRDRARRLRNGYSRQCPSCEIVLFFDNDSPNPNIKRAMQTARSIRKALRENENKFATNAAGTSRSFSGRSGSKTRQNAESDDE</sequence>
<feature type="compositionally biased region" description="Low complexity" evidence="1">
    <location>
        <begin position="76"/>
        <end position="90"/>
    </location>
</feature>
<evidence type="ECO:0000256" key="1">
    <source>
        <dbReference type="SAM" id="MobiDB-lite"/>
    </source>
</evidence>
<evidence type="ECO:0000313" key="3">
    <source>
        <dbReference type="Proteomes" id="UP001315278"/>
    </source>
</evidence>
<organism evidence="2 3">
    <name type="scientific">Bradyrhizobium jicamae</name>
    <dbReference type="NCBI Taxonomy" id="280332"/>
    <lineage>
        <taxon>Bacteria</taxon>
        <taxon>Pseudomonadati</taxon>
        <taxon>Pseudomonadota</taxon>
        <taxon>Alphaproteobacteria</taxon>
        <taxon>Hyphomicrobiales</taxon>
        <taxon>Nitrobacteraceae</taxon>
        <taxon>Bradyrhizobium</taxon>
    </lineage>
</organism>
<proteinExistence type="predicted"/>
<name>A0ABS5FX13_9BRAD</name>
<comment type="caution">
    <text evidence="2">The sequence shown here is derived from an EMBL/GenBank/DDBJ whole genome shotgun (WGS) entry which is preliminary data.</text>
</comment>
<protein>
    <submittedName>
        <fullName evidence="2">Uncharacterized protein</fullName>
    </submittedName>
</protein>
<reference evidence="3" key="1">
    <citation type="journal article" date="2021" name="ISME J.">
        <title>Evolutionary origin and ecological implication of a unique nif island in free-living Bradyrhizobium lineages.</title>
        <authorList>
            <person name="Tao J."/>
        </authorList>
    </citation>
    <scope>NUCLEOTIDE SEQUENCE [LARGE SCALE GENOMIC DNA]</scope>
    <source>
        <strain evidence="3">SZCCT0434</strain>
    </source>
</reference>
<keyword evidence="3" id="KW-1185">Reference proteome</keyword>